<dbReference type="PANTHER" id="PTHR24347">
    <property type="entry name" value="SERINE/THREONINE-PROTEIN KINASE"/>
    <property type="match status" value="1"/>
</dbReference>
<dbReference type="InterPro" id="IPR011009">
    <property type="entry name" value="Kinase-like_dom_sf"/>
</dbReference>
<accession>A0A6C0KSN7</accession>
<dbReference type="SUPFAM" id="SSF56112">
    <property type="entry name" value="Protein kinase-like (PK-like)"/>
    <property type="match status" value="1"/>
</dbReference>
<dbReference type="PROSITE" id="PS00108">
    <property type="entry name" value="PROTEIN_KINASE_ST"/>
    <property type="match status" value="1"/>
</dbReference>
<proteinExistence type="predicted"/>
<dbReference type="GO" id="GO:0005524">
    <property type="term" value="F:ATP binding"/>
    <property type="evidence" value="ECO:0007669"/>
    <property type="project" value="InterPro"/>
</dbReference>
<protein>
    <recommendedName>
        <fullName evidence="1">Protein kinase domain-containing protein</fullName>
    </recommendedName>
</protein>
<evidence type="ECO:0000313" key="2">
    <source>
        <dbReference type="EMBL" id="QHU20982.1"/>
    </source>
</evidence>
<dbReference type="SMART" id="SM00220">
    <property type="entry name" value="S_TKc"/>
    <property type="match status" value="1"/>
</dbReference>
<reference evidence="2" key="1">
    <citation type="journal article" date="2020" name="Nature">
        <title>Giant virus diversity and host interactions through global metagenomics.</title>
        <authorList>
            <person name="Schulz F."/>
            <person name="Roux S."/>
            <person name="Paez-Espino D."/>
            <person name="Jungbluth S."/>
            <person name="Walsh D.A."/>
            <person name="Denef V.J."/>
            <person name="McMahon K.D."/>
            <person name="Konstantinidis K.T."/>
            <person name="Eloe-Fadrosh E.A."/>
            <person name="Kyrpides N.C."/>
            <person name="Woyke T."/>
        </authorList>
    </citation>
    <scope>NUCLEOTIDE SEQUENCE</scope>
    <source>
        <strain evidence="2">GVMAG-S-3300013094-100</strain>
    </source>
</reference>
<dbReference type="GO" id="GO:0004672">
    <property type="term" value="F:protein kinase activity"/>
    <property type="evidence" value="ECO:0007669"/>
    <property type="project" value="InterPro"/>
</dbReference>
<dbReference type="Pfam" id="PF00069">
    <property type="entry name" value="Pkinase"/>
    <property type="match status" value="1"/>
</dbReference>
<sequence length="470" mass="55171">MNEYLQNFTSYTNGSYGKILINKNKNQIIKQLELKSINLQDDDKNRDGLCAEIQTDTVMNEDKENLNGFAIREAIFLTLLKNIEGCPKIINIYVEDNVSMNILMPYYGITLNKWILTKQYTHANCLHIIVTLVETFIYLLSYGIQHTDIKPTNILITNINTAVLIDFNLCSIIVPQSLCKNDFHWSKSICTWVYSCPEICEYEAPHDNSTSWSVGFIMVYLFTRGCHPQLIDNNTNDIIKYNDQHKWLEYIKNLKKISNKSFPVHLKLLKYIPLEVYNLYLKCCKWNPCDRIKLHDLYRKLTRYPKETLVFNLLPYTNISDITFIPSQCEIREKDIRKIYSILSNCEILNILFRTITLYDLCIEKCPDINTTEILIGVISIAYIICYEDLSESILLQLLLSHYESIYTENDIYTIIIEIGKKINWECYYLCDCFVNDTTREKHKILMDIFINIKDAYKISDILILYKNSI</sequence>
<dbReference type="Gene3D" id="1.10.510.10">
    <property type="entry name" value="Transferase(Phosphotransferase) domain 1"/>
    <property type="match status" value="1"/>
</dbReference>
<organism evidence="2">
    <name type="scientific">viral metagenome</name>
    <dbReference type="NCBI Taxonomy" id="1070528"/>
    <lineage>
        <taxon>unclassified sequences</taxon>
        <taxon>metagenomes</taxon>
        <taxon>organismal metagenomes</taxon>
    </lineage>
</organism>
<dbReference type="InterPro" id="IPR008271">
    <property type="entry name" value="Ser/Thr_kinase_AS"/>
</dbReference>
<feature type="domain" description="Protein kinase" evidence="1">
    <location>
        <begin position="5"/>
        <end position="309"/>
    </location>
</feature>
<dbReference type="EMBL" id="MN740976">
    <property type="protein sequence ID" value="QHU20982.1"/>
    <property type="molecule type" value="Genomic_DNA"/>
</dbReference>
<evidence type="ECO:0000259" key="1">
    <source>
        <dbReference type="PROSITE" id="PS50011"/>
    </source>
</evidence>
<dbReference type="PROSITE" id="PS50011">
    <property type="entry name" value="PROTEIN_KINASE_DOM"/>
    <property type="match status" value="1"/>
</dbReference>
<name>A0A6C0KSN7_9ZZZZ</name>
<dbReference type="AlphaFoldDB" id="A0A6C0KSN7"/>
<dbReference type="InterPro" id="IPR000719">
    <property type="entry name" value="Prot_kinase_dom"/>
</dbReference>